<proteinExistence type="predicted"/>
<evidence type="ECO:0000313" key="3">
    <source>
        <dbReference type="Proteomes" id="UP000294813"/>
    </source>
</evidence>
<reference evidence="2 3" key="1">
    <citation type="submission" date="2019-03" db="EMBL/GenBank/DDBJ databases">
        <title>Genomic Encyclopedia of Type Strains, Phase IV (KMG-IV): sequencing the most valuable type-strain genomes for metagenomic binning, comparative biology and taxonomic classification.</title>
        <authorList>
            <person name="Goeker M."/>
        </authorList>
    </citation>
    <scope>NUCLEOTIDE SEQUENCE [LARGE SCALE GENOMIC DNA]</scope>
    <source>
        <strain evidence="2 3">DSM 11170</strain>
    </source>
</reference>
<dbReference type="AlphaFoldDB" id="A0A4R2SBS1"/>
<keyword evidence="1" id="KW-1133">Transmembrane helix</keyword>
<gene>
    <name evidence="2" type="ORF">EDD73_10220</name>
</gene>
<dbReference type="Proteomes" id="UP000294813">
    <property type="component" value="Unassembled WGS sequence"/>
</dbReference>
<evidence type="ECO:0000313" key="2">
    <source>
        <dbReference type="EMBL" id="TCP68625.1"/>
    </source>
</evidence>
<accession>A0A4R2SBS1</accession>
<keyword evidence="1" id="KW-0812">Transmembrane</keyword>
<keyword evidence="1" id="KW-0472">Membrane</keyword>
<feature type="transmembrane region" description="Helical" evidence="1">
    <location>
        <begin position="15"/>
        <end position="33"/>
    </location>
</feature>
<comment type="caution">
    <text evidence="2">The sequence shown here is derived from an EMBL/GenBank/DDBJ whole genome shotgun (WGS) entry which is preliminary data.</text>
</comment>
<evidence type="ECO:0000256" key="1">
    <source>
        <dbReference type="SAM" id="Phobius"/>
    </source>
</evidence>
<protein>
    <submittedName>
        <fullName evidence="2">Uncharacterized protein</fullName>
    </submittedName>
</protein>
<organism evidence="2 3">
    <name type="scientific">Heliophilum fasciatum</name>
    <dbReference type="NCBI Taxonomy" id="35700"/>
    <lineage>
        <taxon>Bacteria</taxon>
        <taxon>Bacillati</taxon>
        <taxon>Bacillota</taxon>
        <taxon>Clostridia</taxon>
        <taxon>Eubacteriales</taxon>
        <taxon>Heliobacteriaceae</taxon>
        <taxon>Heliophilum</taxon>
    </lineage>
</organism>
<name>A0A4R2SBS1_9FIRM</name>
<dbReference type="EMBL" id="SLXT01000002">
    <property type="protein sequence ID" value="TCP68625.1"/>
    <property type="molecule type" value="Genomic_DNA"/>
</dbReference>
<sequence length="36" mass="3715">MSTVCGGGSRYSNDIIALAILIIIIAILGTSATRCF</sequence>
<keyword evidence="3" id="KW-1185">Reference proteome</keyword>